<reference evidence="2 3" key="1">
    <citation type="submission" date="2019-02" db="EMBL/GenBank/DDBJ databases">
        <title>Deep-cultivation of Planctomycetes and their phenomic and genomic characterization uncovers novel biology.</title>
        <authorList>
            <person name="Wiegand S."/>
            <person name="Jogler M."/>
            <person name="Boedeker C."/>
            <person name="Pinto D."/>
            <person name="Vollmers J."/>
            <person name="Rivas-Marin E."/>
            <person name="Kohn T."/>
            <person name="Peeters S.H."/>
            <person name="Heuer A."/>
            <person name="Rast P."/>
            <person name="Oberbeckmann S."/>
            <person name="Bunk B."/>
            <person name="Jeske O."/>
            <person name="Meyerdierks A."/>
            <person name="Storesund J.E."/>
            <person name="Kallscheuer N."/>
            <person name="Luecker S."/>
            <person name="Lage O.M."/>
            <person name="Pohl T."/>
            <person name="Merkel B.J."/>
            <person name="Hornburger P."/>
            <person name="Mueller R.-W."/>
            <person name="Bruemmer F."/>
            <person name="Labrenz M."/>
            <person name="Spormann A.M."/>
            <person name="Op den Camp H."/>
            <person name="Overmann J."/>
            <person name="Amann R."/>
            <person name="Jetten M.S.M."/>
            <person name="Mascher T."/>
            <person name="Medema M.H."/>
            <person name="Devos D.P."/>
            <person name="Kaster A.-K."/>
            <person name="Ovreas L."/>
            <person name="Rohde M."/>
            <person name="Galperin M.Y."/>
            <person name="Jogler C."/>
        </authorList>
    </citation>
    <scope>NUCLEOTIDE SEQUENCE [LARGE SCALE GENOMIC DNA]</scope>
    <source>
        <strain evidence="2 3">Q31a</strain>
    </source>
</reference>
<dbReference type="OrthoDB" id="173865at2"/>
<proteinExistence type="predicted"/>
<feature type="compositionally biased region" description="Polar residues" evidence="1">
    <location>
        <begin position="1339"/>
        <end position="1352"/>
    </location>
</feature>
<feature type="region of interest" description="Disordered" evidence="1">
    <location>
        <begin position="1893"/>
        <end position="1926"/>
    </location>
</feature>
<gene>
    <name evidence="2" type="ORF">Q31a_60910</name>
</gene>
<feature type="compositionally biased region" description="Low complexity" evidence="1">
    <location>
        <begin position="1898"/>
        <end position="1915"/>
    </location>
</feature>
<keyword evidence="3" id="KW-1185">Reference proteome</keyword>
<protein>
    <submittedName>
        <fullName evidence="2">Uncharacterized protein</fullName>
    </submittedName>
</protein>
<dbReference type="KEGG" id="ahel:Q31a_60910"/>
<name>A0A518GGL9_9BACT</name>
<evidence type="ECO:0000313" key="2">
    <source>
        <dbReference type="EMBL" id="QDV27698.1"/>
    </source>
</evidence>
<sequence length="2135" mass="237703">MNNTLTRIALGFCFLLVGVQCVRGQQEIGFVERFALATDRASVLQELIPGTQEYYYYHCLHLQNEEQLPQAQKLLDEWRTKLGENSQTQSMQTRQHLLAYEGSPEKTLEYLRNRLGIQLSHASPARDRAADLPNRLDPARLSVASLLQERLKSDSSLNSLEDSGLELALAQELSYPALRALIGRLHRADLPGTVERIAEELAHKQSQSFGWAPIHSQLSLAQLEQLIALRPSLLEEEAFVQQYSALLVPAAGSSLDDKVELRNYLDRLLVWSQRLPASQNDFKALVLGNLLKLDMSEGIYDRQRFLTYLALPRAASYYSLARFGKRLPPLVELNYSMQPQVSLKPVGDDSSLVRRYLEQFLLVDDSVDAFAEFLDRAYLDQVFAETKILHGVGDVATGDSATWYGKLIPEQQRELRERTELRFSPHNSTQFQPDAEVTLDVEIKRVDQLIVRVYELNAISFYRNSQEHLGTDVDLDGLVANSEQTLNFSVPADRRHTETLQLPTLMGRGVWIVDLLGAGTRCRALIQKGSLTPLERLGDSGQVFRIVDEAGKPRPAAHLELLGQTYLPNQQGEITLPYAEQTVRRKVLLVEEQLAVPVTITHRSESYELQARFLLDRQSLVAGTQTAIAIRTRLSCNGRPISIRLLEDAQLSVVATDSDGIATSRTVPVTDLEDGDELIYPFLVPQRLANLKLTLTGKILNQSKHDREPVAASHAVSCNAIAGSHQLADFFLVPTGEGFQLRVLGRNGEPIPRFPIALALKLRQFKELQNVQLATDENGSVHLGELDDVTRLQVSATGLQATMLTPHLFHRNWPSQISIGKGGSVELPLGKQASPKSVFSLYETRSGKRFAEKPDHLQLREGALVAEGLAPGDYILHDFETGQTVNVRVGNAEEEHGFVVGPHRVLQADRRQSIVIRSATLTEDGLLVKVSGADPMTRLHVLVDAFLPDEEGGAQLQLPSPLNSVVNRVQPRNYFVDSLRLDEEYGYILNRKLQKAFPGNMLPQPSLLIHPWEISVTKNTAQTAAGGDAIPASPAPVASEAQLRSRAAGEAGLATQDWKSFDFLASGTEQVLNVGLVDGEVLVPLTRLAGRSHLTLVAVHPTAVDSRHLTLPESKLQTRDQRLEKAFGADQHLVQTQRVEVLSAGEEKSFGDPRTRRLQTFSSLAEVFQLYATLLEDSEWEKFRFLVDWHELSEERQLAHYSELACHELNFFLYHQDRLFFDRVIRPFIEQKLDKQLIDHWLLDQPLEEYAELWRVQRLNALERILLARRLSAMQAGTQRWINDTLAAQTPDPQLRQRLFEIALRGTSLDSRSSGSRMEGFAMDGMAHEAETLFGSIAGSSPTQAKRFSAPSSARGLRQRAMDSKSQANTSEAEADQDSLGDELQRNFYGIDRLDRADGQLGLYRSLPQTRQWAETQYYQVRLADQQAGLIGPNPFWQEYAAQNADRFLPNHMEWAASNLHEALCALAVIDLPFKSDAAVVSIVDQQLTVSASQACLVYLESMDPNAPASIEGEHAGGESSQAGVMVGQELYLALPGDSGRDPKPLGAQALVKGVPYTARVVVTNPTSQAQRVQVLTQLPAGSLPLNGSRVSQSTPIELGAYSTSQVNYTFYFPKAGDFSHYGAQISLDGEHLTATDSREIEVLDAPSSVDETSWSFIADWGTEAQVLSYLESANLAQIDLSRIAFRLRDRAFFEAVLQLLTASGRFDATLWGYAFEHRDAANIEQYLQNRSDFVTPLGPVLSSPLLHLQPQQQMSYEHLDYTPLVVARIHQLGTRKVILNSSLYTQYHALLNVLAHQSKVSDSQALQATYYLLLQNRIEEALHWFSQIDSGVLETQLQFAYLDAYLDFYRADYDRAQRIAEQYLDYPVRRWRDMFAQISNQVAARTNLMQGRVESTAGSGPAPASGPDAGSAADRSSTEAVAATSEQMLTGEQLEMQTDAAVAAPSLEIESRDSQLSVHYRNLASVRVNYYLMDIELLFSRNPFVARGGERVPFIQPNFSQTLELDAAVGTHRLELPKDLLNRNLLVEVTAAGMSRSTVLTASSLRAQVVETQGQIHIARQGAATPVTGAYVKVYAKRTDGSVHFYKDGYTDLRGYFDYASISTPELEQTERFAILVLDPQLGAIVREAQPPAR</sequence>
<evidence type="ECO:0000313" key="3">
    <source>
        <dbReference type="Proteomes" id="UP000318017"/>
    </source>
</evidence>
<organism evidence="2 3">
    <name type="scientific">Aureliella helgolandensis</name>
    <dbReference type="NCBI Taxonomy" id="2527968"/>
    <lineage>
        <taxon>Bacteria</taxon>
        <taxon>Pseudomonadati</taxon>
        <taxon>Planctomycetota</taxon>
        <taxon>Planctomycetia</taxon>
        <taxon>Pirellulales</taxon>
        <taxon>Pirellulaceae</taxon>
        <taxon>Aureliella</taxon>
    </lineage>
</organism>
<accession>A0A518GGL9</accession>
<feature type="region of interest" description="Disordered" evidence="1">
    <location>
        <begin position="1339"/>
        <end position="1379"/>
    </location>
</feature>
<evidence type="ECO:0000256" key="1">
    <source>
        <dbReference type="SAM" id="MobiDB-lite"/>
    </source>
</evidence>
<dbReference type="EMBL" id="CP036298">
    <property type="protein sequence ID" value="QDV27698.1"/>
    <property type="molecule type" value="Genomic_DNA"/>
</dbReference>
<dbReference type="Proteomes" id="UP000318017">
    <property type="component" value="Chromosome"/>
</dbReference>